<dbReference type="OrthoDB" id="13601at2759"/>
<proteinExistence type="predicted"/>
<gene>
    <name evidence="2" type="ORF">GUJ93_ZPchr0008g12195</name>
</gene>
<feature type="region of interest" description="Disordered" evidence="1">
    <location>
        <begin position="140"/>
        <end position="159"/>
    </location>
</feature>
<feature type="compositionally biased region" description="Polar residues" evidence="1">
    <location>
        <begin position="145"/>
        <end position="159"/>
    </location>
</feature>
<evidence type="ECO:0008006" key="4">
    <source>
        <dbReference type="Google" id="ProtNLM"/>
    </source>
</evidence>
<evidence type="ECO:0000256" key="1">
    <source>
        <dbReference type="SAM" id="MobiDB-lite"/>
    </source>
</evidence>
<evidence type="ECO:0000313" key="2">
    <source>
        <dbReference type="EMBL" id="KAG8045742.1"/>
    </source>
</evidence>
<sequence length="159" mass="16990">MIGDGPSYGAEMAKRRPLLVSFSFFSPTPPLFAQPRFHLAAPEIETGGAIAKEPSAYQHPSLPPADVLRARVGVLLAPIGRRSVDWIGMDSTTTTTTPKPLCAQEALALLNCAAESSYDRDKCLALLDALRACIAQKKVKKFSLSEASSTGTTETPKSK</sequence>
<dbReference type="PANTHER" id="PTHR37750">
    <property type="entry name" value="COX19-LIKE CHCH FAMILY PROTEIN"/>
    <property type="match status" value="1"/>
</dbReference>
<dbReference type="AlphaFoldDB" id="A0A8J5RFK6"/>
<reference evidence="2" key="2">
    <citation type="submission" date="2021-02" db="EMBL/GenBank/DDBJ databases">
        <authorList>
            <person name="Kimball J.A."/>
            <person name="Haas M.W."/>
            <person name="Macchietto M."/>
            <person name="Kono T."/>
            <person name="Duquette J."/>
            <person name="Shao M."/>
        </authorList>
    </citation>
    <scope>NUCLEOTIDE SEQUENCE</scope>
    <source>
        <tissue evidence="2">Fresh leaf tissue</tissue>
    </source>
</reference>
<accession>A0A8J5RFK6</accession>
<dbReference type="EMBL" id="JAAALK010000290">
    <property type="protein sequence ID" value="KAG8045742.1"/>
    <property type="molecule type" value="Genomic_DNA"/>
</dbReference>
<dbReference type="PROSITE" id="PS51808">
    <property type="entry name" value="CHCH"/>
    <property type="match status" value="1"/>
</dbReference>
<dbReference type="PANTHER" id="PTHR37750:SF1">
    <property type="entry name" value="COX19-LIKE CHCH FAMILY PROTEIN"/>
    <property type="match status" value="1"/>
</dbReference>
<dbReference type="Proteomes" id="UP000729402">
    <property type="component" value="Unassembled WGS sequence"/>
</dbReference>
<reference evidence="2" key="1">
    <citation type="journal article" date="2021" name="bioRxiv">
        <title>Whole Genome Assembly and Annotation of Northern Wild Rice, Zizania palustris L., Supports a Whole Genome Duplication in the Zizania Genus.</title>
        <authorList>
            <person name="Haas M."/>
            <person name="Kono T."/>
            <person name="Macchietto M."/>
            <person name="Millas R."/>
            <person name="McGilp L."/>
            <person name="Shao M."/>
            <person name="Duquette J."/>
            <person name="Hirsch C.N."/>
            <person name="Kimball J."/>
        </authorList>
    </citation>
    <scope>NUCLEOTIDE SEQUENCE</scope>
    <source>
        <tissue evidence="2">Fresh leaf tissue</tissue>
    </source>
</reference>
<comment type="caution">
    <text evidence="2">The sequence shown here is derived from an EMBL/GenBank/DDBJ whole genome shotgun (WGS) entry which is preliminary data.</text>
</comment>
<name>A0A8J5RFK6_ZIZPA</name>
<keyword evidence="3" id="KW-1185">Reference proteome</keyword>
<evidence type="ECO:0000313" key="3">
    <source>
        <dbReference type="Proteomes" id="UP000729402"/>
    </source>
</evidence>
<protein>
    <recommendedName>
        <fullName evidence="4">CHCH domain-containing protein</fullName>
    </recommendedName>
</protein>
<organism evidence="2 3">
    <name type="scientific">Zizania palustris</name>
    <name type="common">Northern wild rice</name>
    <dbReference type="NCBI Taxonomy" id="103762"/>
    <lineage>
        <taxon>Eukaryota</taxon>
        <taxon>Viridiplantae</taxon>
        <taxon>Streptophyta</taxon>
        <taxon>Embryophyta</taxon>
        <taxon>Tracheophyta</taxon>
        <taxon>Spermatophyta</taxon>
        <taxon>Magnoliopsida</taxon>
        <taxon>Liliopsida</taxon>
        <taxon>Poales</taxon>
        <taxon>Poaceae</taxon>
        <taxon>BOP clade</taxon>
        <taxon>Oryzoideae</taxon>
        <taxon>Oryzeae</taxon>
        <taxon>Zizaniinae</taxon>
        <taxon>Zizania</taxon>
    </lineage>
</organism>